<dbReference type="AlphaFoldDB" id="A0A938Y5X9"/>
<dbReference type="EMBL" id="JAFBEB010000020">
    <property type="protein sequence ID" value="MBM7592152.1"/>
    <property type="molecule type" value="Genomic_DNA"/>
</dbReference>
<name>A0A938Y5X9_9BACL</name>
<sequence length="80" mass="9492">MRNLLINLELKLADLLIQEKMLRNCDTNHPINARNLEQIHRRIKSLKIQIDMIDVLWSVEREISKKGVVAYATEQRELVR</sequence>
<comment type="caution">
    <text evidence="1">The sequence shown here is derived from an EMBL/GenBank/DDBJ whole genome shotgun (WGS) entry which is preliminary data.</text>
</comment>
<evidence type="ECO:0000313" key="1">
    <source>
        <dbReference type="EMBL" id="MBM7592152.1"/>
    </source>
</evidence>
<proteinExistence type="predicted"/>
<evidence type="ECO:0000313" key="2">
    <source>
        <dbReference type="Proteomes" id="UP000717624"/>
    </source>
</evidence>
<accession>A0A938Y5X9</accession>
<dbReference type="RefSeq" id="WP_204519846.1">
    <property type="nucleotide sequence ID" value="NZ_BAABIN010000018.1"/>
</dbReference>
<protein>
    <submittedName>
        <fullName evidence="1">Uncharacterized protein</fullName>
    </submittedName>
</protein>
<reference evidence="1" key="1">
    <citation type="submission" date="2021-01" db="EMBL/GenBank/DDBJ databases">
        <title>Genomic Encyclopedia of Type Strains, Phase IV (KMG-IV): sequencing the most valuable type-strain genomes for metagenomic binning, comparative biology and taxonomic classification.</title>
        <authorList>
            <person name="Goeker M."/>
        </authorList>
    </citation>
    <scope>NUCLEOTIDE SEQUENCE</scope>
    <source>
        <strain evidence="1">DSM 25523</strain>
    </source>
</reference>
<gene>
    <name evidence="1" type="ORF">JOD01_003808</name>
</gene>
<organism evidence="1 2">
    <name type="scientific">Brevibacillus fulvus</name>
    <dbReference type="NCBI Taxonomy" id="1125967"/>
    <lineage>
        <taxon>Bacteria</taxon>
        <taxon>Bacillati</taxon>
        <taxon>Bacillota</taxon>
        <taxon>Bacilli</taxon>
        <taxon>Bacillales</taxon>
        <taxon>Paenibacillaceae</taxon>
        <taxon>Brevibacillus</taxon>
    </lineage>
</organism>
<keyword evidence="2" id="KW-1185">Reference proteome</keyword>
<dbReference type="Proteomes" id="UP000717624">
    <property type="component" value="Unassembled WGS sequence"/>
</dbReference>